<dbReference type="Proteomes" id="UP000540989">
    <property type="component" value="Unassembled WGS sequence"/>
</dbReference>
<dbReference type="Gene3D" id="3.40.50.1820">
    <property type="entry name" value="alpha/beta hydrolase"/>
    <property type="match status" value="1"/>
</dbReference>
<dbReference type="InterPro" id="IPR029058">
    <property type="entry name" value="AB_hydrolase_fold"/>
</dbReference>
<dbReference type="InterPro" id="IPR049492">
    <property type="entry name" value="BD-FAE-like_dom"/>
</dbReference>
<proteinExistence type="predicted"/>
<dbReference type="PANTHER" id="PTHR48081">
    <property type="entry name" value="AB HYDROLASE SUPERFAMILY PROTEIN C4A8.06C"/>
    <property type="match status" value="1"/>
</dbReference>
<keyword evidence="1" id="KW-0378">Hydrolase</keyword>
<gene>
    <name evidence="3" type="ORF">HDF16_003791</name>
</gene>
<sequence length="347" mass="37247">MKGLNLGLHRDQPWWIFNLATSAMVSLLLLGSSIAAGQTSEKTPVPPASKPAPTPVKVDAGLGGKTVLLWPQGAPKAVGKTSADVPTMTIYLPTHNTTKTGVLIAPGGGYSYLSMHHEGEDIAHWLNARGVAAFVLKYRLGPVYHHPIELNDAQRALRLMRKNAADYSIEPDHIGMWGFSAGGHLAATAGTHYDSGNTQSQDAIEKTSCRPDFLILAYPVITLLVPNTHGVSRKYLLGDDAPQALLNNLSDETQVNKDTPPTFLFATTDDGIVPVMNSVAFYTALVKAGVPAEMHLFQHGNHGSGLAEGNPQLSVWPELLIKWMRERGYASANDAPVNPVATMPAPR</sequence>
<evidence type="ECO:0000256" key="1">
    <source>
        <dbReference type="ARBA" id="ARBA00022801"/>
    </source>
</evidence>
<evidence type="ECO:0000259" key="2">
    <source>
        <dbReference type="Pfam" id="PF20434"/>
    </source>
</evidence>
<protein>
    <submittedName>
        <fullName evidence="3">Acetyl esterase/lipase</fullName>
    </submittedName>
</protein>
<accession>A0A7W7ZG20</accession>
<dbReference type="PANTHER" id="PTHR48081:SF6">
    <property type="entry name" value="PEPTIDASE S9 PROLYL OLIGOPEPTIDASE CATALYTIC DOMAIN-CONTAINING PROTEIN"/>
    <property type="match status" value="1"/>
</dbReference>
<dbReference type="AlphaFoldDB" id="A0A7W7ZG20"/>
<dbReference type="RefSeq" id="WP_246409291.1">
    <property type="nucleotide sequence ID" value="NZ_JACHIP010000005.1"/>
</dbReference>
<evidence type="ECO:0000313" key="4">
    <source>
        <dbReference type="Proteomes" id="UP000540989"/>
    </source>
</evidence>
<dbReference type="Pfam" id="PF20434">
    <property type="entry name" value="BD-FAE"/>
    <property type="match status" value="1"/>
</dbReference>
<dbReference type="SUPFAM" id="SSF53474">
    <property type="entry name" value="alpha/beta-Hydrolases"/>
    <property type="match status" value="1"/>
</dbReference>
<name>A0A7W7ZG20_9BACT</name>
<feature type="domain" description="BD-FAE-like" evidence="2">
    <location>
        <begin position="88"/>
        <end position="285"/>
    </location>
</feature>
<reference evidence="3 4" key="1">
    <citation type="submission" date="2020-08" db="EMBL/GenBank/DDBJ databases">
        <title>Genomic Encyclopedia of Type Strains, Phase IV (KMG-V): Genome sequencing to study the core and pangenomes of soil and plant-associated prokaryotes.</title>
        <authorList>
            <person name="Whitman W."/>
        </authorList>
    </citation>
    <scope>NUCLEOTIDE SEQUENCE [LARGE SCALE GENOMIC DNA]</scope>
    <source>
        <strain evidence="3 4">M8UP14</strain>
    </source>
</reference>
<organism evidence="3 4">
    <name type="scientific">Granulicella aggregans</name>
    <dbReference type="NCBI Taxonomy" id="474949"/>
    <lineage>
        <taxon>Bacteria</taxon>
        <taxon>Pseudomonadati</taxon>
        <taxon>Acidobacteriota</taxon>
        <taxon>Terriglobia</taxon>
        <taxon>Terriglobales</taxon>
        <taxon>Acidobacteriaceae</taxon>
        <taxon>Granulicella</taxon>
    </lineage>
</organism>
<comment type="caution">
    <text evidence="3">The sequence shown here is derived from an EMBL/GenBank/DDBJ whole genome shotgun (WGS) entry which is preliminary data.</text>
</comment>
<dbReference type="GO" id="GO:0016787">
    <property type="term" value="F:hydrolase activity"/>
    <property type="evidence" value="ECO:0007669"/>
    <property type="project" value="UniProtKB-KW"/>
</dbReference>
<keyword evidence="4" id="KW-1185">Reference proteome</keyword>
<dbReference type="EMBL" id="JACHIP010000005">
    <property type="protein sequence ID" value="MBB5059068.1"/>
    <property type="molecule type" value="Genomic_DNA"/>
</dbReference>
<evidence type="ECO:0000313" key="3">
    <source>
        <dbReference type="EMBL" id="MBB5059068.1"/>
    </source>
</evidence>
<dbReference type="InterPro" id="IPR050300">
    <property type="entry name" value="GDXG_lipolytic_enzyme"/>
</dbReference>